<evidence type="ECO:0000313" key="2">
    <source>
        <dbReference type="EMBL" id="TNC50533.1"/>
    </source>
</evidence>
<feature type="domain" description="YjiS-like" evidence="1">
    <location>
        <begin position="27"/>
        <end position="57"/>
    </location>
</feature>
<proteinExistence type="predicted"/>
<evidence type="ECO:0000313" key="3">
    <source>
        <dbReference type="Proteomes" id="UP000305887"/>
    </source>
</evidence>
<protein>
    <submittedName>
        <fullName evidence="2">DUF1127 domain-containing protein</fullName>
    </submittedName>
</protein>
<dbReference type="RefSeq" id="WP_139076329.1">
    <property type="nucleotide sequence ID" value="NZ_VDFU01000007.1"/>
</dbReference>
<sequence length="67" mass="7921">MSDVVSFSRRSPEERAVSALRFQPASLVRWWAARQDKRRSSRQLRDLPPYLLDDIGLLQATEHLERR</sequence>
<accession>A0A5C4N153</accession>
<comment type="caution">
    <text evidence="2">The sequence shown here is derived from an EMBL/GenBank/DDBJ whole genome shotgun (WGS) entry which is preliminary data.</text>
</comment>
<name>A0A5C4N153_9RHOB</name>
<reference evidence="2 3" key="1">
    <citation type="submission" date="2019-06" db="EMBL/GenBank/DDBJ databases">
        <title>YIM 131921 draft genome.</title>
        <authorList>
            <person name="Jiang L."/>
        </authorList>
    </citation>
    <scope>NUCLEOTIDE SEQUENCE [LARGE SCALE GENOMIC DNA]</scope>
    <source>
        <strain evidence="2 3">YIM 131921</strain>
    </source>
</reference>
<dbReference type="EMBL" id="VDFU01000007">
    <property type="protein sequence ID" value="TNC50533.1"/>
    <property type="molecule type" value="Genomic_DNA"/>
</dbReference>
<gene>
    <name evidence="2" type="ORF">FHG66_08565</name>
</gene>
<organism evidence="2 3">
    <name type="scientific">Rubellimicrobium rubrum</name>
    <dbReference type="NCBI Taxonomy" id="2585369"/>
    <lineage>
        <taxon>Bacteria</taxon>
        <taxon>Pseudomonadati</taxon>
        <taxon>Pseudomonadota</taxon>
        <taxon>Alphaproteobacteria</taxon>
        <taxon>Rhodobacterales</taxon>
        <taxon>Roseobacteraceae</taxon>
        <taxon>Rubellimicrobium</taxon>
    </lineage>
</organism>
<keyword evidence="3" id="KW-1185">Reference proteome</keyword>
<dbReference type="InterPro" id="IPR009506">
    <property type="entry name" value="YjiS-like"/>
</dbReference>
<dbReference type="AlphaFoldDB" id="A0A5C4N153"/>
<dbReference type="Proteomes" id="UP000305887">
    <property type="component" value="Unassembled WGS sequence"/>
</dbReference>
<dbReference type="Pfam" id="PF06568">
    <property type="entry name" value="YjiS-like"/>
    <property type="match status" value="1"/>
</dbReference>
<evidence type="ECO:0000259" key="1">
    <source>
        <dbReference type="Pfam" id="PF06568"/>
    </source>
</evidence>
<dbReference type="OrthoDB" id="8005167at2"/>